<evidence type="ECO:0000259" key="6">
    <source>
        <dbReference type="PROSITE" id="PS51755"/>
    </source>
</evidence>
<dbReference type="InterPro" id="IPR051677">
    <property type="entry name" value="AfsR-DnrI-RedD_regulator"/>
</dbReference>
<dbReference type="InterPro" id="IPR003593">
    <property type="entry name" value="AAA+_ATPase"/>
</dbReference>
<dbReference type="Gene3D" id="1.25.40.10">
    <property type="entry name" value="Tetratricopeptide repeat domain"/>
    <property type="match status" value="1"/>
</dbReference>
<gene>
    <name evidence="7" type="ORF">Amac_020100</name>
</gene>
<dbReference type="PRINTS" id="PR00364">
    <property type="entry name" value="DISEASERSIST"/>
</dbReference>
<keyword evidence="4" id="KW-0804">Transcription</keyword>
<dbReference type="GO" id="GO:0043531">
    <property type="term" value="F:ADP binding"/>
    <property type="evidence" value="ECO:0007669"/>
    <property type="project" value="InterPro"/>
</dbReference>
<dbReference type="PROSITE" id="PS51755">
    <property type="entry name" value="OMPR_PHOB"/>
    <property type="match status" value="1"/>
</dbReference>
<dbReference type="Proteomes" id="UP000331127">
    <property type="component" value="Unassembled WGS sequence"/>
</dbReference>
<evidence type="ECO:0000256" key="2">
    <source>
        <dbReference type="ARBA" id="ARBA00023015"/>
    </source>
</evidence>
<dbReference type="CDD" id="cd15831">
    <property type="entry name" value="BTAD"/>
    <property type="match status" value="1"/>
</dbReference>
<comment type="caution">
    <text evidence="7">The sequence shown here is derived from an EMBL/GenBank/DDBJ whole genome shotgun (WGS) entry which is preliminary data.</text>
</comment>
<dbReference type="SMART" id="SM00862">
    <property type="entry name" value="Trans_reg_C"/>
    <property type="match status" value="1"/>
</dbReference>
<proteinExistence type="inferred from homology"/>
<dbReference type="Pfam" id="PF03704">
    <property type="entry name" value="BTAD"/>
    <property type="match status" value="1"/>
</dbReference>
<dbReference type="SMART" id="SM00382">
    <property type="entry name" value="AAA"/>
    <property type="match status" value="1"/>
</dbReference>
<dbReference type="SMART" id="SM01043">
    <property type="entry name" value="BTAD"/>
    <property type="match status" value="1"/>
</dbReference>
<dbReference type="SUPFAM" id="SSF46894">
    <property type="entry name" value="C-terminal effector domain of the bipartite response regulators"/>
    <property type="match status" value="1"/>
</dbReference>
<dbReference type="InterPro" id="IPR036388">
    <property type="entry name" value="WH-like_DNA-bd_sf"/>
</dbReference>
<sequence>MQVRHGEAHVVIGAAMVRRLLAVLLCRPGRAVAVPTLIEALWGDAPPRGSHKTVQVYVRRLRQLIGEQGRIAYGPGGYAVVVAPGELDALRFAELTADARAAVERGSLEAARVLFRQGLALWRGPAFDDIEEPLLVAAEARRLEEEHLRVHEDCAAVTLALGRHDEVSAELAPLAALHPYRERLCAFLMLALCHTGRRAEALEIYHRTSTALREELGVAPGRLLTSVHEAVLDDGAVTLPGETLPAVRHTFGADPVSPHFLPPDLADFAGRQEQAEALRRALAAGAAMAVVVGGAGTGKTALAVHVAHRLREQFPDGQLYAELGGSGDRPVAPGRVLGRFLVPLGADCRTLPATQEERQEAYRALTAARRVLVILDDAASEAQVRPLIPSGPHCAVLVTSRRRLAALSARPTMRLSVLDPAAARELFARVAGEPGADEWAAAEIVRLCDRLPLALRIAGARVAGDEHLSLTRLASRLRAEPSRLDELTAGDLSVRDRLRSSYAALGEPTRRAYRLLGLLDVPDFASWVPAALLDVSLEEAEALTEELLDVHLLDCTGADACGRPRYRLSDLVRLHARERAAAEEPPEPRAGAVRRAIGGWLALAEAADRSLPERLTWDIGGVAARWYMTPARARGLVLDALDWFDVERAAIRACVAQAAASGQHELAWELAARSVNYYAARGLHEDWADTHERALRACRHADNLWGEEIMARNLATLRTARLTAEL</sequence>
<dbReference type="GO" id="GO:0003677">
    <property type="term" value="F:DNA binding"/>
    <property type="evidence" value="ECO:0007669"/>
    <property type="project" value="UniProtKB-UniRule"/>
</dbReference>
<dbReference type="Pfam" id="PF00486">
    <property type="entry name" value="Trans_reg_C"/>
    <property type="match status" value="1"/>
</dbReference>
<keyword evidence="8" id="KW-1185">Reference proteome</keyword>
<dbReference type="InterPro" id="IPR027417">
    <property type="entry name" value="P-loop_NTPase"/>
</dbReference>
<evidence type="ECO:0000313" key="7">
    <source>
        <dbReference type="EMBL" id="GES08414.1"/>
    </source>
</evidence>
<dbReference type="Gene3D" id="1.10.10.10">
    <property type="entry name" value="Winged helix-like DNA-binding domain superfamily/Winged helix DNA-binding domain"/>
    <property type="match status" value="1"/>
</dbReference>
<dbReference type="SUPFAM" id="SSF48452">
    <property type="entry name" value="TPR-like"/>
    <property type="match status" value="1"/>
</dbReference>
<dbReference type="AlphaFoldDB" id="A0A5M3WHF8"/>
<evidence type="ECO:0000256" key="4">
    <source>
        <dbReference type="ARBA" id="ARBA00023163"/>
    </source>
</evidence>
<keyword evidence="3 5" id="KW-0238">DNA-binding</keyword>
<dbReference type="PANTHER" id="PTHR35807">
    <property type="entry name" value="TRANSCRIPTIONAL REGULATOR REDD-RELATED"/>
    <property type="match status" value="1"/>
</dbReference>
<feature type="DNA-binding region" description="OmpR/PhoB-type" evidence="5">
    <location>
        <begin position="1"/>
        <end position="92"/>
    </location>
</feature>
<dbReference type="InterPro" id="IPR001867">
    <property type="entry name" value="OmpR/PhoB-type_DNA-bd"/>
</dbReference>
<dbReference type="InterPro" id="IPR016032">
    <property type="entry name" value="Sig_transdc_resp-reg_C-effctor"/>
</dbReference>
<dbReference type="EMBL" id="BLAE01000010">
    <property type="protein sequence ID" value="GES08414.1"/>
    <property type="molecule type" value="Genomic_DNA"/>
</dbReference>
<dbReference type="Pfam" id="PF00931">
    <property type="entry name" value="NB-ARC"/>
    <property type="match status" value="1"/>
</dbReference>
<dbReference type="InterPro" id="IPR002182">
    <property type="entry name" value="NB-ARC"/>
</dbReference>
<dbReference type="InterPro" id="IPR005158">
    <property type="entry name" value="BTAD"/>
</dbReference>
<keyword evidence="2" id="KW-0805">Transcription regulation</keyword>
<organism evidence="7 8">
    <name type="scientific">Acrocarpospora macrocephala</name>
    <dbReference type="NCBI Taxonomy" id="150177"/>
    <lineage>
        <taxon>Bacteria</taxon>
        <taxon>Bacillati</taxon>
        <taxon>Actinomycetota</taxon>
        <taxon>Actinomycetes</taxon>
        <taxon>Streptosporangiales</taxon>
        <taxon>Streptosporangiaceae</taxon>
        <taxon>Acrocarpospora</taxon>
    </lineage>
</organism>
<comment type="similarity">
    <text evidence="1">Belongs to the AfsR/DnrI/RedD regulatory family.</text>
</comment>
<protein>
    <recommendedName>
        <fullName evidence="6">OmpR/PhoB-type domain-containing protein</fullName>
    </recommendedName>
</protein>
<evidence type="ECO:0000256" key="5">
    <source>
        <dbReference type="PROSITE-ProRule" id="PRU01091"/>
    </source>
</evidence>
<dbReference type="GO" id="GO:0000160">
    <property type="term" value="P:phosphorelay signal transduction system"/>
    <property type="evidence" value="ECO:0007669"/>
    <property type="project" value="InterPro"/>
</dbReference>
<dbReference type="InterPro" id="IPR011990">
    <property type="entry name" value="TPR-like_helical_dom_sf"/>
</dbReference>
<dbReference type="PANTHER" id="PTHR35807:SF1">
    <property type="entry name" value="TRANSCRIPTIONAL REGULATOR REDD"/>
    <property type="match status" value="1"/>
</dbReference>
<evidence type="ECO:0000313" key="8">
    <source>
        <dbReference type="Proteomes" id="UP000331127"/>
    </source>
</evidence>
<name>A0A5M3WHF8_9ACTN</name>
<dbReference type="SUPFAM" id="SSF52540">
    <property type="entry name" value="P-loop containing nucleoside triphosphate hydrolases"/>
    <property type="match status" value="1"/>
</dbReference>
<dbReference type="GO" id="GO:0006355">
    <property type="term" value="P:regulation of DNA-templated transcription"/>
    <property type="evidence" value="ECO:0007669"/>
    <property type="project" value="InterPro"/>
</dbReference>
<accession>A0A5M3WHF8</accession>
<evidence type="ECO:0000256" key="3">
    <source>
        <dbReference type="ARBA" id="ARBA00023125"/>
    </source>
</evidence>
<evidence type="ECO:0000256" key="1">
    <source>
        <dbReference type="ARBA" id="ARBA00005820"/>
    </source>
</evidence>
<feature type="domain" description="OmpR/PhoB-type" evidence="6">
    <location>
        <begin position="1"/>
        <end position="92"/>
    </location>
</feature>
<reference evidence="7 8" key="1">
    <citation type="submission" date="2019-10" db="EMBL/GenBank/DDBJ databases">
        <title>Whole genome shotgun sequence of Acrocarpospora macrocephala NBRC 16266.</title>
        <authorList>
            <person name="Ichikawa N."/>
            <person name="Kimura A."/>
            <person name="Kitahashi Y."/>
            <person name="Komaki H."/>
            <person name="Oguchi A."/>
        </authorList>
    </citation>
    <scope>NUCLEOTIDE SEQUENCE [LARGE SCALE GENOMIC DNA]</scope>
    <source>
        <strain evidence="7 8">NBRC 16266</strain>
    </source>
</reference>
<dbReference type="Gene3D" id="3.40.50.300">
    <property type="entry name" value="P-loop containing nucleotide triphosphate hydrolases"/>
    <property type="match status" value="1"/>
</dbReference>